<evidence type="ECO:0000256" key="4">
    <source>
        <dbReference type="ARBA" id="ARBA00022692"/>
    </source>
</evidence>
<feature type="transmembrane region" description="Helical" evidence="7">
    <location>
        <begin position="373"/>
        <end position="398"/>
    </location>
</feature>
<feature type="transmembrane region" description="Helical" evidence="7">
    <location>
        <begin position="205"/>
        <end position="228"/>
    </location>
</feature>
<proteinExistence type="inferred from homology"/>
<comment type="subcellular location">
    <subcellularLocation>
        <location evidence="1">Cell membrane</location>
        <topology evidence="1">Multi-pass membrane protein</topology>
    </subcellularLocation>
</comment>
<evidence type="ECO:0000313" key="8">
    <source>
        <dbReference type="EMBL" id="MDP9764001.1"/>
    </source>
</evidence>
<dbReference type="RefSeq" id="WP_307465262.1">
    <property type="nucleotide sequence ID" value="NZ_JAURUR010000003.1"/>
</dbReference>
<organism evidence="8 9">
    <name type="scientific">Deinococcus enclensis</name>
    <dbReference type="NCBI Taxonomy" id="1049582"/>
    <lineage>
        <taxon>Bacteria</taxon>
        <taxon>Thermotogati</taxon>
        <taxon>Deinococcota</taxon>
        <taxon>Deinococci</taxon>
        <taxon>Deinococcales</taxon>
        <taxon>Deinococcaceae</taxon>
        <taxon>Deinococcus</taxon>
    </lineage>
</organism>
<feature type="transmembrane region" description="Helical" evidence="7">
    <location>
        <begin position="39"/>
        <end position="59"/>
    </location>
</feature>
<dbReference type="Proteomes" id="UP001232163">
    <property type="component" value="Unassembled WGS sequence"/>
</dbReference>
<feature type="transmembrane region" description="Helical" evidence="7">
    <location>
        <begin position="140"/>
        <end position="157"/>
    </location>
</feature>
<protein>
    <submittedName>
        <fullName evidence="8">PST family polysaccharide transporter</fullName>
    </submittedName>
</protein>
<feature type="transmembrane region" description="Helical" evidence="7">
    <location>
        <begin position="12"/>
        <end position="33"/>
    </location>
</feature>
<evidence type="ECO:0000256" key="3">
    <source>
        <dbReference type="ARBA" id="ARBA00022475"/>
    </source>
</evidence>
<keyword evidence="5 7" id="KW-1133">Transmembrane helix</keyword>
<keyword evidence="6 7" id="KW-0472">Membrane</keyword>
<gene>
    <name evidence="8" type="ORF">QO006_001426</name>
</gene>
<dbReference type="PANTHER" id="PTHR30250">
    <property type="entry name" value="PST FAMILY PREDICTED COLANIC ACID TRANSPORTER"/>
    <property type="match status" value="1"/>
</dbReference>
<keyword evidence="9" id="KW-1185">Reference proteome</keyword>
<sequence length="404" mass="45295">MSSSKKNVILFYLSKLIQMSFPLIITMFVARKYDKSEFGYILVCQSIAALLAAVIEYGFNYSGARDLGVARTDEMRIKDIFGVVNAAKLILLFVVTFIYLTIVHLMNIPDIYWLGTYILIISQGFNLLWFFQGTDNVKTAIIYDIILKSVFLFIVLVDNVNSGLFITLLGISQFLTQIILFIFTKQVFTPIKYYSKSLEAIRSGLNLFIFRIGSLIYGGATNMILAVVMPPQIVANYGGADKLFRAAASLTTPIGDAFFSNLSHQYSKANGDERRLFTLAVKIITLVVIVIFFIGEIFAEDIVRLILGNEYFESIKILKILLFSVPLIGLGTIIFILYLLPRGQDRYFAIATTFAGAWTLVSTFFLVPKFGVLWMAYTVVISEALVCAVGILAILINLRGRRND</sequence>
<dbReference type="EMBL" id="JAURUR010000003">
    <property type="protein sequence ID" value="MDP9764001.1"/>
    <property type="molecule type" value="Genomic_DNA"/>
</dbReference>
<feature type="transmembrane region" description="Helical" evidence="7">
    <location>
        <begin position="347"/>
        <end position="367"/>
    </location>
</feature>
<accession>A0ABT9MBV3</accession>
<evidence type="ECO:0000256" key="7">
    <source>
        <dbReference type="SAM" id="Phobius"/>
    </source>
</evidence>
<evidence type="ECO:0000256" key="1">
    <source>
        <dbReference type="ARBA" id="ARBA00004651"/>
    </source>
</evidence>
<reference evidence="8 9" key="1">
    <citation type="submission" date="2023-07" db="EMBL/GenBank/DDBJ databases">
        <title>Genomic Encyclopedia of Type Strains, Phase IV (KMG-IV): sequencing the most valuable type-strain genomes for metagenomic binning, comparative biology and taxonomic classification.</title>
        <authorList>
            <person name="Goeker M."/>
        </authorList>
    </citation>
    <scope>NUCLEOTIDE SEQUENCE [LARGE SCALE GENOMIC DNA]</scope>
    <source>
        <strain evidence="8 9">NIO-1023</strain>
    </source>
</reference>
<dbReference type="Pfam" id="PF01943">
    <property type="entry name" value="Polysacc_synt"/>
    <property type="match status" value="1"/>
</dbReference>
<feature type="transmembrane region" description="Helical" evidence="7">
    <location>
        <begin position="80"/>
        <end position="105"/>
    </location>
</feature>
<keyword evidence="4 7" id="KW-0812">Transmembrane</keyword>
<evidence type="ECO:0000313" key="9">
    <source>
        <dbReference type="Proteomes" id="UP001232163"/>
    </source>
</evidence>
<dbReference type="InterPro" id="IPR050833">
    <property type="entry name" value="Poly_Biosynth_Transport"/>
</dbReference>
<evidence type="ECO:0000256" key="6">
    <source>
        <dbReference type="ARBA" id="ARBA00023136"/>
    </source>
</evidence>
<name>A0ABT9MBV3_9DEIO</name>
<feature type="transmembrane region" description="Helical" evidence="7">
    <location>
        <begin position="318"/>
        <end position="340"/>
    </location>
</feature>
<evidence type="ECO:0000256" key="2">
    <source>
        <dbReference type="ARBA" id="ARBA00007430"/>
    </source>
</evidence>
<keyword evidence="3" id="KW-1003">Cell membrane</keyword>
<feature type="transmembrane region" description="Helical" evidence="7">
    <location>
        <begin position="163"/>
        <end position="184"/>
    </location>
</feature>
<dbReference type="PANTHER" id="PTHR30250:SF10">
    <property type="entry name" value="LIPOPOLYSACCHARIDE BIOSYNTHESIS PROTEIN WZXC"/>
    <property type="match status" value="1"/>
</dbReference>
<feature type="transmembrane region" description="Helical" evidence="7">
    <location>
        <begin position="243"/>
        <end position="264"/>
    </location>
</feature>
<feature type="transmembrane region" description="Helical" evidence="7">
    <location>
        <begin position="111"/>
        <end position="131"/>
    </location>
</feature>
<comment type="caution">
    <text evidence="8">The sequence shown here is derived from an EMBL/GenBank/DDBJ whole genome shotgun (WGS) entry which is preliminary data.</text>
</comment>
<evidence type="ECO:0000256" key="5">
    <source>
        <dbReference type="ARBA" id="ARBA00022989"/>
    </source>
</evidence>
<dbReference type="InterPro" id="IPR002797">
    <property type="entry name" value="Polysacc_synth"/>
</dbReference>
<comment type="similarity">
    <text evidence="2">Belongs to the polysaccharide synthase family.</text>
</comment>
<feature type="transmembrane region" description="Helical" evidence="7">
    <location>
        <begin position="276"/>
        <end position="298"/>
    </location>
</feature>